<dbReference type="GO" id="GO:0005886">
    <property type="term" value="C:plasma membrane"/>
    <property type="evidence" value="ECO:0007669"/>
    <property type="project" value="UniProtKB-SubCell"/>
</dbReference>
<dbReference type="SMART" id="SM00008">
    <property type="entry name" value="HormR"/>
    <property type="match status" value="1"/>
</dbReference>
<dbReference type="Pfam" id="PF02793">
    <property type="entry name" value="HRM"/>
    <property type="match status" value="1"/>
</dbReference>
<name>A0A8S1DTX8_9INSE</name>
<dbReference type="PRINTS" id="PR00249">
    <property type="entry name" value="GPCRSECRETIN"/>
</dbReference>
<dbReference type="GO" id="GO:0008528">
    <property type="term" value="F:G protein-coupled peptide receptor activity"/>
    <property type="evidence" value="ECO:0007669"/>
    <property type="project" value="TreeGrafter"/>
</dbReference>
<feature type="domain" description="G-protein coupled receptors family 2 profile 1" evidence="11">
    <location>
        <begin position="27"/>
        <end position="107"/>
    </location>
</feature>
<dbReference type="PROSITE" id="PS50261">
    <property type="entry name" value="G_PROTEIN_RECEP_F2_4"/>
    <property type="match status" value="1"/>
</dbReference>
<evidence type="ECO:0000259" key="12">
    <source>
        <dbReference type="PROSITE" id="PS50261"/>
    </source>
</evidence>
<keyword evidence="9" id="KW-0807">Transducer</keyword>
<dbReference type="GO" id="GO:0007166">
    <property type="term" value="P:cell surface receptor signaling pathway"/>
    <property type="evidence" value="ECO:0007669"/>
    <property type="project" value="InterPro"/>
</dbReference>
<evidence type="ECO:0000259" key="11">
    <source>
        <dbReference type="PROSITE" id="PS50227"/>
    </source>
</evidence>
<evidence type="ECO:0008006" key="15">
    <source>
        <dbReference type="Google" id="ProtNLM"/>
    </source>
</evidence>
<dbReference type="SUPFAM" id="SSF81321">
    <property type="entry name" value="Family A G protein-coupled receptor-like"/>
    <property type="match status" value="1"/>
</dbReference>
<feature type="domain" description="G-protein coupled receptors family 2 profile 2" evidence="12">
    <location>
        <begin position="131"/>
        <end position="398"/>
    </location>
</feature>
<keyword evidence="5 10" id="KW-1133">Transmembrane helix</keyword>
<dbReference type="Gene3D" id="1.20.1070.10">
    <property type="entry name" value="Rhodopsin 7-helix transmembrane proteins"/>
    <property type="match status" value="1"/>
</dbReference>
<comment type="similarity">
    <text evidence="2">Belongs to the G-protein coupled receptor 2 family.</text>
</comment>
<feature type="transmembrane region" description="Helical" evidence="10">
    <location>
        <begin position="297"/>
        <end position="322"/>
    </location>
</feature>
<dbReference type="GO" id="GO:0007188">
    <property type="term" value="P:adenylate cyclase-modulating G protein-coupled receptor signaling pathway"/>
    <property type="evidence" value="ECO:0007669"/>
    <property type="project" value="TreeGrafter"/>
</dbReference>
<feature type="transmembrane region" description="Helical" evidence="10">
    <location>
        <begin position="231"/>
        <end position="250"/>
    </location>
</feature>
<feature type="transmembrane region" description="Helical" evidence="10">
    <location>
        <begin position="373"/>
        <end position="397"/>
    </location>
</feature>
<proteinExistence type="inferred from homology"/>
<keyword evidence="6" id="KW-0297">G-protein coupled receptor</keyword>
<comment type="caution">
    <text evidence="13">The sequence shown here is derived from an EMBL/GenBank/DDBJ whole genome shotgun (WGS) entry which is preliminary data.</text>
</comment>
<dbReference type="OrthoDB" id="16753at2759"/>
<evidence type="ECO:0000256" key="10">
    <source>
        <dbReference type="SAM" id="Phobius"/>
    </source>
</evidence>
<evidence type="ECO:0000256" key="4">
    <source>
        <dbReference type="ARBA" id="ARBA00022692"/>
    </source>
</evidence>
<feature type="transmembrane region" description="Helical" evidence="10">
    <location>
        <begin position="257"/>
        <end position="277"/>
    </location>
</feature>
<feature type="transmembrane region" description="Helical" evidence="10">
    <location>
        <begin position="166"/>
        <end position="183"/>
    </location>
</feature>
<dbReference type="Proteomes" id="UP000494165">
    <property type="component" value="Unassembled WGS sequence"/>
</dbReference>
<organism evidence="13 14">
    <name type="scientific">Cloeon dipterum</name>
    <dbReference type="NCBI Taxonomy" id="197152"/>
    <lineage>
        <taxon>Eukaryota</taxon>
        <taxon>Metazoa</taxon>
        <taxon>Ecdysozoa</taxon>
        <taxon>Arthropoda</taxon>
        <taxon>Hexapoda</taxon>
        <taxon>Insecta</taxon>
        <taxon>Pterygota</taxon>
        <taxon>Palaeoptera</taxon>
        <taxon>Ephemeroptera</taxon>
        <taxon>Pisciforma</taxon>
        <taxon>Baetidae</taxon>
        <taxon>Cloeon</taxon>
    </lineage>
</organism>
<keyword evidence="7 10" id="KW-0472">Membrane</keyword>
<dbReference type="PANTHER" id="PTHR45620:SF1">
    <property type="entry name" value="G-PROTEIN COUPLED RECEPTORS FAMILY 2 PROFILE 2 DOMAIN-CONTAINING PROTEIN"/>
    <property type="match status" value="1"/>
</dbReference>
<dbReference type="Pfam" id="PF00002">
    <property type="entry name" value="7tm_2"/>
    <property type="match status" value="1"/>
</dbReference>
<dbReference type="InterPro" id="IPR000832">
    <property type="entry name" value="GPCR_2_secretin-like"/>
</dbReference>
<dbReference type="EMBL" id="CADEPI010000304">
    <property type="protein sequence ID" value="CAB3383334.1"/>
    <property type="molecule type" value="Genomic_DNA"/>
</dbReference>
<evidence type="ECO:0000256" key="7">
    <source>
        <dbReference type="ARBA" id="ARBA00023136"/>
    </source>
</evidence>
<dbReference type="PROSITE" id="PS50227">
    <property type="entry name" value="G_PROTEIN_RECEP_F2_3"/>
    <property type="match status" value="1"/>
</dbReference>
<keyword evidence="4 10" id="KW-0812">Transmembrane</keyword>
<dbReference type="InterPro" id="IPR017981">
    <property type="entry name" value="GPCR_2-like_7TM"/>
</dbReference>
<sequence>MEQTDNMGPIFTTAEDQSRIIELKRQECDIIINQTDLRQGHCPPVWDTIMCWPATPPGELAVLPCANYIAGFEYSGFASRLCTNESTWFANEHNDHWTNYSMCFNHPLATVVIKLADVANVSHTIEWMPILKPVVHVGFGFSLLSLLIAFGILATTKKLRCPRNTLHMHLFSSFILRAFMGLMKDTLFVEGLGLNSDIVVKGNDTFFSQQERNWACKSVTSLWQFALVANYSWILMEGLYLHNLIFLALFSDSSAITLHVVLGWGMPVLVVGIWVIVRTVFENDFCWTTQNTYASLVIRIPIIVSILINFVFFLNIIRVLFLKLKSCITEETRRYRYRKWAKSTLVLVPLFGVQYVFFLVLSCFIKDNPNVELFWLFADQISSSFQGFCVAVLYCFLNTEVRTELSKKWLRSPWHQKKGTGNRNGRNSSRGWRLRWSRSSYVTSNMSIECRRVANDHARRPAVCVPLCEETKRDVPKKCNCEDACECEEEAAVIEM</sequence>
<keyword evidence="8" id="KW-0675">Receptor</keyword>
<evidence type="ECO:0000256" key="5">
    <source>
        <dbReference type="ARBA" id="ARBA00022989"/>
    </source>
</evidence>
<evidence type="ECO:0000256" key="8">
    <source>
        <dbReference type="ARBA" id="ARBA00023170"/>
    </source>
</evidence>
<dbReference type="PANTHER" id="PTHR45620">
    <property type="entry name" value="PDF RECEPTOR-LIKE PROTEIN-RELATED"/>
    <property type="match status" value="1"/>
</dbReference>
<gene>
    <name evidence="13" type="ORF">CLODIP_2_CD09397</name>
</gene>
<keyword evidence="14" id="KW-1185">Reference proteome</keyword>
<feature type="transmembrane region" description="Helical" evidence="10">
    <location>
        <begin position="134"/>
        <end position="154"/>
    </location>
</feature>
<evidence type="ECO:0000256" key="3">
    <source>
        <dbReference type="ARBA" id="ARBA00022475"/>
    </source>
</evidence>
<comment type="subcellular location">
    <subcellularLocation>
        <location evidence="1">Cell membrane</location>
        <topology evidence="1">Multi-pass membrane protein</topology>
    </subcellularLocation>
</comment>
<protein>
    <recommendedName>
        <fullName evidence="15">G-protein coupled receptors family 2 profile 2 domain-containing protein</fullName>
    </recommendedName>
</protein>
<evidence type="ECO:0000313" key="13">
    <source>
        <dbReference type="EMBL" id="CAB3383334.1"/>
    </source>
</evidence>
<feature type="transmembrane region" description="Helical" evidence="10">
    <location>
        <begin position="343"/>
        <end position="361"/>
    </location>
</feature>
<evidence type="ECO:0000256" key="1">
    <source>
        <dbReference type="ARBA" id="ARBA00004651"/>
    </source>
</evidence>
<evidence type="ECO:0000256" key="9">
    <source>
        <dbReference type="ARBA" id="ARBA00023224"/>
    </source>
</evidence>
<dbReference type="Gene3D" id="4.10.1240.10">
    <property type="entry name" value="GPCR, family 2, extracellular hormone receptor domain"/>
    <property type="match status" value="1"/>
</dbReference>
<dbReference type="InterPro" id="IPR001879">
    <property type="entry name" value="GPCR_2_extracellular_dom"/>
</dbReference>
<accession>A0A8S1DTX8</accession>
<dbReference type="SUPFAM" id="SSF111418">
    <property type="entry name" value="Hormone receptor domain"/>
    <property type="match status" value="1"/>
</dbReference>
<evidence type="ECO:0000313" key="14">
    <source>
        <dbReference type="Proteomes" id="UP000494165"/>
    </source>
</evidence>
<evidence type="ECO:0000256" key="2">
    <source>
        <dbReference type="ARBA" id="ARBA00005314"/>
    </source>
</evidence>
<dbReference type="GO" id="GO:0017046">
    <property type="term" value="F:peptide hormone binding"/>
    <property type="evidence" value="ECO:0007669"/>
    <property type="project" value="TreeGrafter"/>
</dbReference>
<reference evidence="13 14" key="1">
    <citation type="submission" date="2020-04" db="EMBL/GenBank/DDBJ databases">
        <authorList>
            <person name="Alioto T."/>
            <person name="Alioto T."/>
            <person name="Gomez Garrido J."/>
        </authorList>
    </citation>
    <scope>NUCLEOTIDE SEQUENCE [LARGE SCALE GENOMIC DNA]</scope>
</reference>
<dbReference type="AlphaFoldDB" id="A0A8S1DTX8"/>
<evidence type="ECO:0000256" key="6">
    <source>
        <dbReference type="ARBA" id="ARBA00023040"/>
    </source>
</evidence>
<dbReference type="InterPro" id="IPR050332">
    <property type="entry name" value="GPCR_2"/>
</dbReference>
<keyword evidence="3" id="KW-1003">Cell membrane</keyword>
<dbReference type="InterPro" id="IPR036445">
    <property type="entry name" value="GPCR_2_extracell_dom_sf"/>
</dbReference>